<feature type="compositionally biased region" description="Gly residues" evidence="5">
    <location>
        <begin position="558"/>
        <end position="567"/>
    </location>
</feature>
<evidence type="ECO:0000256" key="1">
    <source>
        <dbReference type="ARBA" id="ARBA00022723"/>
    </source>
</evidence>
<dbReference type="AlphaFoldDB" id="A0AAE8MST5"/>
<dbReference type="Proteomes" id="UP001187682">
    <property type="component" value="Unassembled WGS sequence"/>
</dbReference>
<keyword evidence="3 4" id="KW-0862">Zinc</keyword>
<dbReference type="SUPFAM" id="SSF90229">
    <property type="entry name" value="CCCH zinc finger"/>
    <property type="match status" value="1"/>
</dbReference>
<comment type="caution">
    <text evidence="7">The sequence shown here is derived from an EMBL/GenBank/DDBJ whole genome shotgun (WGS) entry which is preliminary data.</text>
</comment>
<feature type="compositionally biased region" description="Polar residues" evidence="5">
    <location>
        <begin position="77"/>
        <end position="91"/>
    </location>
</feature>
<evidence type="ECO:0000256" key="2">
    <source>
        <dbReference type="ARBA" id="ARBA00022771"/>
    </source>
</evidence>
<feature type="compositionally biased region" description="Gly residues" evidence="5">
    <location>
        <begin position="264"/>
        <end position="276"/>
    </location>
</feature>
<dbReference type="PROSITE" id="PS50103">
    <property type="entry name" value="ZF_C3H1"/>
    <property type="match status" value="1"/>
</dbReference>
<evidence type="ECO:0000313" key="7">
    <source>
        <dbReference type="EMBL" id="SPN97778.1"/>
    </source>
</evidence>
<feature type="region of interest" description="Disordered" evidence="5">
    <location>
        <begin position="545"/>
        <end position="645"/>
    </location>
</feature>
<keyword evidence="2 4" id="KW-0863">Zinc-finger</keyword>
<evidence type="ECO:0000313" key="8">
    <source>
        <dbReference type="Proteomes" id="UP001187682"/>
    </source>
</evidence>
<dbReference type="InterPro" id="IPR000571">
    <property type="entry name" value="Znf_CCCH"/>
</dbReference>
<gene>
    <name evidence="7" type="ORF">DNG_01291</name>
</gene>
<feature type="compositionally biased region" description="Gly residues" evidence="5">
    <location>
        <begin position="174"/>
        <end position="191"/>
    </location>
</feature>
<feature type="zinc finger region" description="C3H1-type" evidence="4">
    <location>
        <begin position="472"/>
        <end position="500"/>
    </location>
</feature>
<dbReference type="PANTHER" id="PTHR13309">
    <property type="entry name" value="NUCLEAR FRAGILE X MENTAL RETARDATION PROTEIN INTERACTING PROTEIN 1"/>
    <property type="match status" value="1"/>
</dbReference>
<feature type="compositionally biased region" description="Polar residues" evidence="5">
    <location>
        <begin position="111"/>
        <end position="122"/>
    </location>
</feature>
<dbReference type="InterPro" id="IPR039136">
    <property type="entry name" value="NUFIP1-like"/>
</dbReference>
<feature type="compositionally biased region" description="Low complexity" evidence="5">
    <location>
        <begin position="57"/>
        <end position="76"/>
    </location>
</feature>
<proteinExistence type="predicted"/>
<dbReference type="EMBL" id="ONZQ02000001">
    <property type="protein sequence ID" value="SPN97778.1"/>
    <property type="molecule type" value="Genomic_DNA"/>
</dbReference>
<feature type="region of interest" description="Disordered" evidence="5">
    <location>
        <begin position="1"/>
        <end position="353"/>
    </location>
</feature>
<feature type="region of interest" description="Disordered" evidence="5">
    <location>
        <begin position="411"/>
        <end position="475"/>
    </location>
</feature>
<feature type="compositionally biased region" description="Low complexity" evidence="5">
    <location>
        <begin position="225"/>
        <end position="238"/>
    </location>
</feature>
<evidence type="ECO:0000256" key="3">
    <source>
        <dbReference type="ARBA" id="ARBA00022833"/>
    </source>
</evidence>
<protein>
    <recommendedName>
        <fullName evidence="6">C3H1-type domain-containing protein</fullName>
    </recommendedName>
</protein>
<organism evidence="7 8">
    <name type="scientific">Cephalotrichum gorgonifer</name>
    <dbReference type="NCBI Taxonomy" id="2041049"/>
    <lineage>
        <taxon>Eukaryota</taxon>
        <taxon>Fungi</taxon>
        <taxon>Dikarya</taxon>
        <taxon>Ascomycota</taxon>
        <taxon>Pezizomycotina</taxon>
        <taxon>Sordariomycetes</taxon>
        <taxon>Hypocreomycetidae</taxon>
        <taxon>Microascales</taxon>
        <taxon>Microascaceae</taxon>
        <taxon>Cephalotrichum</taxon>
    </lineage>
</organism>
<dbReference type="Pfam" id="PF10453">
    <property type="entry name" value="NUFIP1"/>
    <property type="match status" value="1"/>
</dbReference>
<feature type="domain" description="C3H1-type" evidence="6">
    <location>
        <begin position="472"/>
        <end position="500"/>
    </location>
</feature>
<dbReference type="GO" id="GO:0003723">
    <property type="term" value="F:RNA binding"/>
    <property type="evidence" value="ECO:0007669"/>
    <property type="project" value="InterPro"/>
</dbReference>
<sequence length="645" mass="69086">MSNYNYGPPPPPPPQAGHQPYGHHPNAYPPSTPSRGGGSHSRGRGGGYSTNYNTGRPEYQQPPSQSPYPYAGYSPQTPASYASDGSYQTPPQRQPEYAPAPPHASHAPAPLSNTNYHPNYTQPAYGGQPQYTSHPSYAAQAPSPYPPHYAAAPPASSPPQWSTPPAHQPQNNGYQGGRQRGGYQGDRGGSRGAPAMRVAYREEHPQPPANPGYGGAHYQDPRAVASYQPQAAPQQYHYAPPPPPPAHASSLPARHDSHISHGHNNGGRRGGRGGSFRDGNGRGRFQAHGGGDKQRHHKKSNNAAQEPNNQKSEQQQAHGKKKKRKVNTLGLIPGDASGSEDDDDGEESKLSNLMGSEVIQITDMAAFIAERKKRYPTKERVEAKKIAELAQKAEEKTEATLRLEREAEKLRRQLKKVESSIKRKREAQDEGDEMRESSPEADSDADVPEVQTSRAPDEVATPSSQAATAKRADISRHCKYYSTGGSCGKKGKCRFVHDPAVRDAAVRDKDANNGQLTIKQRLILNDKEQEDLTVLESIQYLREKGLMKPVSGITSKPGAGGGGGSGRAQGKSSKQPTSTPSTLPAPPPSLPQPPNKRENGVSQPPASTAVSTSTAPSTTAPASGVYEGWNLSGYGGTGIQPEDLP</sequence>
<evidence type="ECO:0000256" key="4">
    <source>
        <dbReference type="PROSITE-ProRule" id="PRU00723"/>
    </source>
</evidence>
<feature type="compositionally biased region" description="Polar residues" evidence="5">
    <location>
        <begin position="301"/>
        <end position="317"/>
    </location>
</feature>
<dbReference type="PANTHER" id="PTHR13309:SF0">
    <property type="entry name" value="FMR1-INTERACTING PROTEIN NUFIP1"/>
    <property type="match status" value="1"/>
</dbReference>
<feature type="compositionally biased region" description="Gly residues" evidence="5">
    <location>
        <begin position="35"/>
        <end position="48"/>
    </location>
</feature>
<dbReference type="GO" id="GO:0000492">
    <property type="term" value="P:box C/D snoRNP assembly"/>
    <property type="evidence" value="ECO:0007669"/>
    <property type="project" value="TreeGrafter"/>
</dbReference>
<keyword evidence="1 4" id="KW-0479">Metal-binding</keyword>
<name>A0AAE8MST5_9PEZI</name>
<feature type="compositionally biased region" description="Low complexity" evidence="5">
    <location>
        <begin position="604"/>
        <end position="623"/>
    </location>
</feature>
<evidence type="ECO:0000256" key="5">
    <source>
        <dbReference type="SAM" id="MobiDB-lite"/>
    </source>
</evidence>
<feature type="compositionally biased region" description="Pro residues" evidence="5">
    <location>
        <begin position="583"/>
        <end position="594"/>
    </location>
</feature>
<feature type="compositionally biased region" description="Low complexity" evidence="5">
    <location>
        <begin position="133"/>
        <end position="173"/>
    </location>
</feature>
<dbReference type="InterPro" id="IPR036855">
    <property type="entry name" value="Znf_CCCH_sf"/>
</dbReference>
<keyword evidence="8" id="KW-1185">Reference proteome</keyword>
<dbReference type="GO" id="GO:0005634">
    <property type="term" value="C:nucleus"/>
    <property type="evidence" value="ECO:0007669"/>
    <property type="project" value="TreeGrafter"/>
</dbReference>
<feature type="compositionally biased region" description="Basic and acidic residues" evidence="5">
    <location>
        <begin position="411"/>
        <end position="421"/>
    </location>
</feature>
<evidence type="ECO:0000259" key="6">
    <source>
        <dbReference type="PROSITE" id="PS50103"/>
    </source>
</evidence>
<feature type="compositionally biased region" description="Acidic residues" evidence="5">
    <location>
        <begin position="429"/>
        <end position="447"/>
    </location>
</feature>
<reference evidence="7" key="1">
    <citation type="submission" date="2018-03" db="EMBL/GenBank/DDBJ databases">
        <authorList>
            <person name="Guldener U."/>
        </authorList>
    </citation>
    <scope>NUCLEOTIDE SEQUENCE</scope>
</reference>
<feature type="compositionally biased region" description="Low complexity" evidence="5">
    <location>
        <begin position="16"/>
        <end position="25"/>
    </location>
</feature>
<accession>A0AAE8MST5</accession>
<dbReference type="GO" id="GO:0008270">
    <property type="term" value="F:zinc ion binding"/>
    <property type="evidence" value="ECO:0007669"/>
    <property type="project" value="UniProtKB-KW"/>
</dbReference>
<dbReference type="InterPro" id="IPR019496">
    <property type="entry name" value="NUFIP1_cons_dom"/>
</dbReference>
<feature type="compositionally biased region" description="Low complexity" evidence="5">
    <location>
        <begin position="568"/>
        <end position="582"/>
    </location>
</feature>